<proteinExistence type="predicted"/>
<reference evidence="1" key="1">
    <citation type="submission" date="2020-05" db="EMBL/GenBank/DDBJ databases">
        <authorList>
            <person name="Chiriac C."/>
            <person name="Salcher M."/>
            <person name="Ghai R."/>
            <person name="Kavagutti S V."/>
        </authorList>
    </citation>
    <scope>NUCLEOTIDE SEQUENCE</scope>
</reference>
<gene>
    <name evidence="1" type="ORF">UFOVP159_51</name>
</gene>
<name>A0A6J7WDP0_9CAUD</name>
<accession>A0A6J7WDP0</accession>
<evidence type="ECO:0000313" key="1">
    <source>
        <dbReference type="EMBL" id="CAB5187479.1"/>
    </source>
</evidence>
<sequence>MNFIERFQSLWQMPSPKELAAKELEEAKRRFLDAQSGMEYAKRMSDYHADRIKRLTNYLENTE</sequence>
<protein>
    <submittedName>
        <fullName evidence="1">Uncharacterized protein</fullName>
    </submittedName>
</protein>
<dbReference type="EMBL" id="LR798209">
    <property type="protein sequence ID" value="CAB5187479.1"/>
    <property type="molecule type" value="Genomic_DNA"/>
</dbReference>
<organism evidence="1">
    <name type="scientific">uncultured Caudovirales phage</name>
    <dbReference type="NCBI Taxonomy" id="2100421"/>
    <lineage>
        <taxon>Viruses</taxon>
        <taxon>Duplodnaviria</taxon>
        <taxon>Heunggongvirae</taxon>
        <taxon>Uroviricota</taxon>
        <taxon>Caudoviricetes</taxon>
        <taxon>Peduoviridae</taxon>
        <taxon>Maltschvirus</taxon>
        <taxon>Maltschvirus maltsch</taxon>
    </lineage>
</organism>